<organism evidence="2">
    <name type="scientific">Oryza nivara</name>
    <name type="common">Indian wild rice</name>
    <name type="synonym">Oryza sativa f. spontanea</name>
    <dbReference type="NCBI Taxonomy" id="4536"/>
    <lineage>
        <taxon>Eukaryota</taxon>
        <taxon>Viridiplantae</taxon>
        <taxon>Streptophyta</taxon>
        <taxon>Embryophyta</taxon>
        <taxon>Tracheophyta</taxon>
        <taxon>Spermatophyta</taxon>
        <taxon>Magnoliopsida</taxon>
        <taxon>Liliopsida</taxon>
        <taxon>Poales</taxon>
        <taxon>Poaceae</taxon>
        <taxon>BOP clade</taxon>
        <taxon>Oryzoideae</taxon>
        <taxon>Oryzeae</taxon>
        <taxon>Oryzinae</taxon>
        <taxon>Oryza</taxon>
    </lineage>
</organism>
<sequence>MDGSIANSAEDADDAREESHIGDESWGEGMCGAHDWLACTRALHVSMGVGMGSMSMGWAGRGYRRMRSSAPDLPSLILHNHQEPLARGRSDIFQVTLMEIISKIYDGVQARAAHREESEGKFKGILGKLHRGGPYSQRLPGLFAQESIAPSRPSPAH</sequence>
<feature type="region of interest" description="Disordered" evidence="1">
    <location>
        <begin position="1"/>
        <end position="24"/>
    </location>
</feature>
<evidence type="ECO:0000256" key="1">
    <source>
        <dbReference type="SAM" id="MobiDB-lite"/>
    </source>
</evidence>
<evidence type="ECO:0000313" key="3">
    <source>
        <dbReference type="Proteomes" id="UP000006591"/>
    </source>
</evidence>
<reference evidence="2" key="2">
    <citation type="submission" date="2018-04" db="EMBL/GenBank/DDBJ databases">
        <title>OnivRS2 (Oryza nivara Reference Sequence Version 2).</title>
        <authorList>
            <person name="Zhang J."/>
            <person name="Kudrna D."/>
            <person name="Lee S."/>
            <person name="Talag J."/>
            <person name="Rajasekar S."/>
            <person name="Welchert J."/>
            <person name="Hsing Y.-I."/>
            <person name="Wing R.A."/>
        </authorList>
    </citation>
    <scope>NUCLEOTIDE SEQUENCE [LARGE SCALE GENOMIC DNA]</scope>
    <source>
        <strain evidence="2">SL10</strain>
    </source>
</reference>
<keyword evidence="3" id="KW-1185">Reference proteome</keyword>
<dbReference type="HOGENOM" id="CLU_141892_0_0_1"/>
<evidence type="ECO:0000313" key="2">
    <source>
        <dbReference type="EnsemblPlants" id="ONIVA05G10160.1"/>
    </source>
</evidence>
<name>A0A0E0HBW5_ORYNI</name>
<dbReference type="Gramene" id="ONIVA05G10160.1">
    <property type="protein sequence ID" value="ONIVA05G10160.1"/>
    <property type="gene ID" value="ONIVA05G10160"/>
</dbReference>
<proteinExistence type="predicted"/>
<accession>A0A0E0HBW5</accession>
<reference evidence="2" key="1">
    <citation type="submission" date="2015-04" db="UniProtKB">
        <authorList>
            <consortium name="EnsemblPlants"/>
        </authorList>
    </citation>
    <scope>IDENTIFICATION</scope>
    <source>
        <strain evidence="2">SL10</strain>
    </source>
</reference>
<protein>
    <submittedName>
        <fullName evidence="2">Uncharacterized protein</fullName>
    </submittedName>
</protein>
<dbReference type="Proteomes" id="UP000006591">
    <property type="component" value="Chromosome 5"/>
</dbReference>
<dbReference type="AlphaFoldDB" id="A0A0E0HBW5"/>
<dbReference type="EnsemblPlants" id="ONIVA05G10160.1">
    <property type="protein sequence ID" value="ONIVA05G10160.1"/>
    <property type="gene ID" value="ONIVA05G10160"/>
</dbReference>